<evidence type="ECO:0000313" key="1">
    <source>
        <dbReference type="EMBL" id="KAJ0169876.1"/>
    </source>
</evidence>
<accession>A0ACC1CE79</accession>
<name>A0ACC1CE79_9NEOP</name>
<proteinExistence type="predicted"/>
<comment type="caution">
    <text evidence="1">The sequence shown here is derived from an EMBL/GenBank/DDBJ whole genome shotgun (WGS) entry which is preliminary data.</text>
</comment>
<organism evidence="1 2">
    <name type="scientific">Dendrolimus kikuchii</name>
    <dbReference type="NCBI Taxonomy" id="765133"/>
    <lineage>
        <taxon>Eukaryota</taxon>
        <taxon>Metazoa</taxon>
        <taxon>Ecdysozoa</taxon>
        <taxon>Arthropoda</taxon>
        <taxon>Hexapoda</taxon>
        <taxon>Insecta</taxon>
        <taxon>Pterygota</taxon>
        <taxon>Neoptera</taxon>
        <taxon>Endopterygota</taxon>
        <taxon>Lepidoptera</taxon>
        <taxon>Glossata</taxon>
        <taxon>Ditrysia</taxon>
        <taxon>Bombycoidea</taxon>
        <taxon>Lasiocampidae</taxon>
        <taxon>Dendrolimus</taxon>
    </lineage>
</organism>
<dbReference type="EMBL" id="CM034415">
    <property type="protein sequence ID" value="KAJ0169876.1"/>
    <property type="molecule type" value="Genomic_DNA"/>
</dbReference>
<protein>
    <submittedName>
        <fullName evidence="1">Uncharacterized protein</fullName>
    </submittedName>
</protein>
<reference evidence="1 2" key="1">
    <citation type="journal article" date="2021" name="Front. Genet.">
        <title>Chromosome-Level Genome Assembly Reveals Significant Gene Expansion in the Toll and IMD Signaling Pathways of Dendrolimus kikuchii.</title>
        <authorList>
            <person name="Zhou J."/>
            <person name="Wu P."/>
            <person name="Xiong Z."/>
            <person name="Liu N."/>
            <person name="Zhao N."/>
            <person name="Ji M."/>
            <person name="Qiu Y."/>
            <person name="Yang B."/>
        </authorList>
    </citation>
    <scope>NUCLEOTIDE SEQUENCE [LARGE SCALE GENOMIC DNA]</scope>
    <source>
        <strain evidence="1">Ann1</strain>
    </source>
</reference>
<dbReference type="Proteomes" id="UP000824533">
    <property type="component" value="Linkage Group LG29"/>
</dbReference>
<keyword evidence="2" id="KW-1185">Reference proteome</keyword>
<gene>
    <name evidence="1" type="ORF">K1T71_014482</name>
</gene>
<sequence>MADPEPRPPRGANTARKRSRVRPRGPYQDIIDADESATKAAATRQSRSTVERAIGTARAVTIGTALGVHSQGELKNYRSDAEGHPRRGQRRCKGLYNVEEIIVQVVWIFAVEIQGRNFID</sequence>
<evidence type="ECO:0000313" key="2">
    <source>
        <dbReference type="Proteomes" id="UP000824533"/>
    </source>
</evidence>